<dbReference type="AlphaFoldDB" id="A0A846XBY4"/>
<gene>
    <name evidence="2" type="ORF">HGA13_07430</name>
</gene>
<name>A0A846XBY4_9NOCA</name>
<protein>
    <submittedName>
        <fullName evidence="2">Glycosyltransferase</fullName>
    </submittedName>
</protein>
<evidence type="ECO:0000313" key="3">
    <source>
        <dbReference type="Proteomes" id="UP000565715"/>
    </source>
</evidence>
<keyword evidence="3" id="KW-1185">Reference proteome</keyword>
<organism evidence="2 3">
    <name type="scientific">Nocardia speluncae</name>
    <dbReference type="NCBI Taxonomy" id="419477"/>
    <lineage>
        <taxon>Bacteria</taxon>
        <taxon>Bacillati</taxon>
        <taxon>Actinomycetota</taxon>
        <taxon>Actinomycetes</taxon>
        <taxon>Mycobacteriales</taxon>
        <taxon>Nocardiaceae</taxon>
        <taxon>Nocardia</taxon>
    </lineage>
</organism>
<feature type="domain" description="Erythromycin biosynthesis protein CIII-like C-terminal" evidence="1">
    <location>
        <begin position="289"/>
        <end position="401"/>
    </location>
</feature>
<sequence>MPILRVGTDLNRRGHDVCIMTGPGYREQVRRAGMRFAMLPPDAHIQPPPSAQPSRLPPLIRRYLRGRAELRSIFIAPLAAQTEALHAALRHEQADAVLVDIALTGALAHLLAGPSRPPILVCGVGPLTLSSTETPPFGMGWPPRPSRNHTTMTWVVHHILFAGTQRRLNRALRQIGVRRSPVFLTDWPRLADRVLQLTVPAFEYPRGDLPETVTFTGPVFPDAPDEPVAAPWSDQLSSARTIIHVTQGTWDNTDLGQLIGPTLRALSDRNDCLVIATTGGGPTHTLSLPIPDNVYLTDYVPYEQLLPTVDLMITNGGYGGVQHALRYGIPLIVAGETADKAEVAARVAYTHTGIDLGTTYPTPAAIHCAVDRILADPSYRTAAHRLRRDLVAATPLDTIAEALADLTANPIPLADAE</sequence>
<evidence type="ECO:0000313" key="2">
    <source>
        <dbReference type="EMBL" id="NKY32905.1"/>
    </source>
</evidence>
<dbReference type="InterPro" id="IPR050426">
    <property type="entry name" value="Glycosyltransferase_28"/>
</dbReference>
<dbReference type="PANTHER" id="PTHR48050">
    <property type="entry name" value="STEROL 3-BETA-GLUCOSYLTRANSFERASE"/>
    <property type="match status" value="1"/>
</dbReference>
<dbReference type="EMBL" id="JAAXOO010000002">
    <property type="protein sequence ID" value="NKY32905.1"/>
    <property type="molecule type" value="Genomic_DNA"/>
</dbReference>
<evidence type="ECO:0000259" key="1">
    <source>
        <dbReference type="Pfam" id="PF06722"/>
    </source>
</evidence>
<accession>A0A846XBY4</accession>
<dbReference type="SUPFAM" id="SSF53756">
    <property type="entry name" value="UDP-Glycosyltransferase/glycogen phosphorylase"/>
    <property type="match status" value="1"/>
</dbReference>
<dbReference type="PANTHER" id="PTHR48050:SF13">
    <property type="entry name" value="STEROL 3-BETA-GLUCOSYLTRANSFERASE UGT80A2"/>
    <property type="match status" value="1"/>
</dbReference>
<dbReference type="Pfam" id="PF06722">
    <property type="entry name" value="EryCIII-like_C"/>
    <property type="match status" value="1"/>
</dbReference>
<proteinExistence type="predicted"/>
<dbReference type="CDD" id="cd03784">
    <property type="entry name" value="GT1_Gtf-like"/>
    <property type="match status" value="1"/>
</dbReference>
<comment type="caution">
    <text evidence="2">The sequence shown here is derived from an EMBL/GenBank/DDBJ whole genome shotgun (WGS) entry which is preliminary data.</text>
</comment>
<reference evidence="2 3" key="1">
    <citation type="submission" date="2020-04" db="EMBL/GenBank/DDBJ databases">
        <title>MicrobeNet Type strains.</title>
        <authorList>
            <person name="Nicholson A.C."/>
        </authorList>
    </citation>
    <scope>NUCLEOTIDE SEQUENCE [LARGE SCALE GENOMIC DNA]</scope>
    <source>
        <strain evidence="2 3">DSM 45078</strain>
    </source>
</reference>
<dbReference type="Proteomes" id="UP000565715">
    <property type="component" value="Unassembled WGS sequence"/>
</dbReference>
<dbReference type="InterPro" id="IPR010610">
    <property type="entry name" value="EryCIII-like_C"/>
</dbReference>
<dbReference type="GO" id="GO:0016758">
    <property type="term" value="F:hexosyltransferase activity"/>
    <property type="evidence" value="ECO:0007669"/>
    <property type="project" value="UniProtKB-ARBA"/>
</dbReference>
<dbReference type="GO" id="GO:0008194">
    <property type="term" value="F:UDP-glycosyltransferase activity"/>
    <property type="evidence" value="ECO:0007669"/>
    <property type="project" value="InterPro"/>
</dbReference>
<dbReference type="InterPro" id="IPR002213">
    <property type="entry name" value="UDP_glucos_trans"/>
</dbReference>
<dbReference type="GO" id="GO:0017000">
    <property type="term" value="P:antibiotic biosynthetic process"/>
    <property type="evidence" value="ECO:0007669"/>
    <property type="project" value="UniProtKB-ARBA"/>
</dbReference>
<keyword evidence="2" id="KW-0808">Transferase</keyword>
<dbReference type="Gene3D" id="3.40.50.2000">
    <property type="entry name" value="Glycogen Phosphorylase B"/>
    <property type="match status" value="2"/>
</dbReference>